<protein>
    <submittedName>
        <fullName evidence="1">Uncharacterized protein</fullName>
    </submittedName>
</protein>
<comment type="caution">
    <text evidence="1">The sequence shown here is derived from an EMBL/GenBank/DDBJ whole genome shotgun (WGS) entry which is preliminary data.</text>
</comment>
<accession>A0AAD6YUB1</accession>
<proteinExistence type="predicted"/>
<sequence>MRQTNAACNVTTSLSPAPIKLIYAPQSWIMHASVSFSHTSFKFPRFLVVFPTFQRTSSFNNAAICAMRNFRFSHALNPRSNLSAAVSGSQRQSAAVGGNSHKQNMSKYHAAAVYCGKIALCSGSHAATVELLAAAIARMSAALSDYKSAAMGQSDFDAAALTLTHATSIKTRSGPAEQTDTPITCSWSAGDTEKKTCCINETTVCASLRQSNSVKPQMRQFPASICANFNSCCVSHVFACVNINFLEESGLNAFDTSQELQSYHTWTTNFRRNQVILYHSDWGHYTTGGAVRTLGKHIGAFIALTSEIAVAVIPDNRIWNTAIKVLWHRRRR</sequence>
<name>A0AAD6YUB1_9AGAR</name>
<evidence type="ECO:0000313" key="1">
    <source>
        <dbReference type="EMBL" id="KAJ7229933.1"/>
    </source>
</evidence>
<dbReference type="Proteomes" id="UP001219525">
    <property type="component" value="Unassembled WGS sequence"/>
</dbReference>
<dbReference type="AlphaFoldDB" id="A0AAD6YUB1"/>
<organism evidence="1 2">
    <name type="scientific">Mycena pura</name>
    <dbReference type="NCBI Taxonomy" id="153505"/>
    <lineage>
        <taxon>Eukaryota</taxon>
        <taxon>Fungi</taxon>
        <taxon>Dikarya</taxon>
        <taxon>Basidiomycota</taxon>
        <taxon>Agaricomycotina</taxon>
        <taxon>Agaricomycetes</taxon>
        <taxon>Agaricomycetidae</taxon>
        <taxon>Agaricales</taxon>
        <taxon>Marasmiineae</taxon>
        <taxon>Mycenaceae</taxon>
        <taxon>Mycena</taxon>
    </lineage>
</organism>
<dbReference type="EMBL" id="JARJCW010000001">
    <property type="protein sequence ID" value="KAJ7229933.1"/>
    <property type="molecule type" value="Genomic_DNA"/>
</dbReference>
<keyword evidence="2" id="KW-1185">Reference proteome</keyword>
<gene>
    <name evidence="1" type="ORF">GGX14DRAFT_383894</name>
</gene>
<reference evidence="1" key="1">
    <citation type="submission" date="2023-03" db="EMBL/GenBank/DDBJ databases">
        <title>Massive genome expansion in bonnet fungi (Mycena s.s.) driven by repeated elements and novel gene families across ecological guilds.</title>
        <authorList>
            <consortium name="Lawrence Berkeley National Laboratory"/>
            <person name="Harder C.B."/>
            <person name="Miyauchi S."/>
            <person name="Viragh M."/>
            <person name="Kuo A."/>
            <person name="Thoen E."/>
            <person name="Andreopoulos B."/>
            <person name="Lu D."/>
            <person name="Skrede I."/>
            <person name="Drula E."/>
            <person name="Henrissat B."/>
            <person name="Morin E."/>
            <person name="Kohler A."/>
            <person name="Barry K."/>
            <person name="LaButti K."/>
            <person name="Morin E."/>
            <person name="Salamov A."/>
            <person name="Lipzen A."/>
            <person name="Mereny Z."/>
            <person name="Hegedus B."/>
            <person name="Baldrian P."/>
            <person name="Stursova M."/>
            <person name="Weitz H."/>
            <person name="Taylor A."/>
            <person name="Grigoriev I.V."/>
            <person name="Nagy L.G."/>
            <person name="Martin F."/>
            <person name="Kauserud H."/>
        </authorList>
    </citation>
    <scope>NUCLEOTIDE SEQUENCE</scope>
    <source>
        <strain evidence="1">9144</strain>
    </source>
</reference>
<evidence type="ECO:0000313" key="2">
    <source>
        <dbReference type="Proteomes" id="UP001219525"/>
    </source>
</evidence>